<feature type="compositionally biased region" description="Basic residues" evidence="7">
    <location>
        <begin position="1143"/>
        <end position="1157"/>
    </location>
</feature>
<dbReference type="SUPFAM" id="SSF48371">
    <property type="entry name" value="ARM repeat"/>
    <property type="match status" value="1"/>
</dbReference>
<feature type="compositionally biased region" description="Basic residues" evidence="7">
    <location>
        <begin position="1526"/>
        <end position="1536"/>
    </location>
</feature>
<gene>
    <name evidence="9" type="ORF">EJ05DRAFT_498292</name>
</gene>
<protein>
    <recommendedName>
        <fullName evidence="8">Telomere-associated protein Rif1 N-terminal domain-containing protein</fullName>
    </recommendedName>
</protein>
<feature type="compositionally biased region" description="Polar residues" evidence="7">
    <location>
        <begin position="1108"/>
        <end position="1117"/>
    </location>
</feature>
<dbReference type="Pfam" id="PF12231">
    <property type="entry name" value="Rif1_N"/>
    <property type="match status" value="1"/>
</dbReference>
<feature type="region of interest" description="Disordered" evidence="7">
    <location>
        <begin position="1469"/>
        <end position="1622"/>
    </location>
</feature>
<feature type="compositionally biased region" description="Low complexity" evidence="7">
    <location>
        <begin position="1606"/>
        <end position="1617"/>
    </location>
</feature>
<keyword evidence="10" id="KW-1185">Reference proteome</keyword>
<name>A0A6A6WC96_9PEZI</name>
<dbReference type="GO" id="GO:0140445">
    <property type="term" value="C:chromosome, telomeric repeat region"/>
    <property type="evidence" value="ECO:0007669"/>
    <property type="project" value="TreeGrafter"/>
</dbReference>
<evidence type="ECO:0000256" key="1">
    <source>
        <dbReference type="ARBA" id="ARBA00004123"/>
    </source>
</evidence>
<feature type="region of interest" description="Disordered" evidence="7">
    <location>
        <begin position="1214"/>
        <end position="1294"/>
    </location>
</feature>
<proteinExistence type="predicted"/>
<sequence length="1673" mass="186232">MSISSSNSRFSSLQARPPTPPRDTSPQPDIDVELDKAIELLEDNFDIKQSSGTRSMDVTAQTLQFTPPSSGGDHISNSNKRRKRVEISGWSTYHNHPNASNLRALPRAGTPLKSILKASEPSPLVENTKNIAPAAAQSAHDFESVEKMLQAVIDQLAEEGRDARGDAYVVLQGALKHYEEVPGGVKALVERIPTLLGYIERDMGSEGVMNMTVVTQAIKFTVALLHIPQAANAMDDDFREFVVERAIAILADSNAPKAFTNHYLNLVGHQKFPSHIMTDKRVERLLEILNPIHDRVKGNSMVIVRLHVYRRLILQSPQSMASRLTPWLENVFHAMVSSIKEIRSRAIDVGLLAAKEFSSLKHTHIATSAILDHESKVGKSYINYIVARLTQMAAKQEEAFQVPQIWSIVVLLMKERPGHLDTWRHLKSWLRVFEKVLKNSEDNVRKQAVLAWNRFVYVVILRDGVSDSMANLLRKVISVWFQDDKTEKTTSNGRTHATMAYATLLYYSLRPGLPTQSHCHSWRNFVSEMAFPTDGEFGLDASVITQVLHRLLMRGQIKFWNEGKVFETPSSATLEDLPHLDSKWIRQNIALVLQPIRLCLNSGPWEPTINKSTSVKDMWLSFTQALAEAGVKEVTVSMELKDAIAHVTNMFHSFWNDYPESLSNHRRNGDMWMEKFGFLISSAMTSLGPLYFSERLLSRNGEADFEAAPTPSHRSRLQVSLHSPLLSLLESILRVGPDSIGDQSRLAVIQRMIATCLNSRNMKQAKVQLLRDCTSIMMPLAKGRPISQALWHYLADLTSTTLRSPPDGISVPGKSFAFIVEILSAGVDQDDVQLQPAWEDLYEAFSETVARDSGDAGVTIAVSEPMSALAPNKSSLTRVTFLHMATMILKYNRHPKSQRALRQSHEALGTSSSHLHRNSDFDPYHSVYTMVHLALVLAYNSLDSINKKTVQSVIHELRKAIETCPQSLAGLFLRKNQDSLSVWIQDKDRRLVNSSADSRDIVNEVIALWRTVILTFRALPQKNTATLAALDILLIAGFSSSRREIVNATVEFWNDTFGKQDTLAYPSPLVPVIERLRRVLDIEVPSFPDISADEDIVPLSFLDSQDDSLMSSPVSPNKKNRNLAVTRSPAFSRHSPKVSPMRTHSRTPVRKASKGRLRHEDSQLQFAAIDSSPLGGNDASSQLLTENQKEVLAKQRQEAAMMFPDISTAISIPLSEASPDNSRLNILPRNRPKRVVNTPPARKETPTAKLEAQVFVGSSPTPVPGQRSRSTSSGRQRRMATELPSSPPKSPVPRISKLVLHSSSDFAQDRFMHRSHNHKEREDMIDIGENDSTLEAHGLAPFEDEEADLPDGEFDQGLDDTMPDVTSSDADILLNAQINNEITSRKERQSPQPPVPTTFSDVFVDAPTECLEHNDIDEAEFVDASPELDTAVVAEEVTIRRENESSVPLAFKAEAETETDEERLSQIEDSFAAPSSSQVEDASASSTRASRKRKSGEGVINTAASKRPKRGQGTGLANDSQSSQTQRRRGPGRPRKQMTELTSSQLEAALDLTSDGSSEVPSQPPSVVESTASESRRLSHVQVTPQHEKTRKRSSDQALGHVEVEANSAASSSQRQRPILRPKSIIDRLKSMLTDLKSYAFGSMEEYHEADSLMAAIRREGFRASERGEQDLE</sequence>
<evidence type="ECO:0000256" key="4">
    <source>
        <dbReference type="ARBA" id="ARBA00022895"/>
    </source>
</evidence>
<dbReference type="Proteomes" id="UP000799437">
    <property type="component" value="Unassembled WGS sequence"/>
</dbReference>
<keyword evidence="5" id="KW-0539">Nucleus</keyword>
<dbReference type="GeneID" id="54487716"/>
<feature type="region of interest" description="Disordered" evidence="7">
    <location>
        <begin position="1108"/>
        <end position="1160"/>
    </location>
</feature>
<dbReference type="GO" id="GO:0000723">
    <property type="term" value="P:telomere maintenance"/>
    <property type="evidence" value="ECO:0007669"/>
    <property type="project" value="TreeGrafter"/>
</dbReference>
<feature type="compositionally biased region" description="Polar residues" evidence="7">
    <location>
        <begin position="1515"/>
        <end position="1525"/>
    </location>
</feature>
<comment type="subcellular location">
    <subcellularLocation>
        <location evidence="2">Chromosome</location>
        <location evidence="2">Telomere</location>
    </subcellularLocation>
    <subcellularLocation>
        <location evidence="1">Nucleus</location>
    </subcellularLocation>
</comment>
<feature type="region of interest" description="Disordered" evidence="7">
    <location>
        <begin position="1"/>
        <end position="29"/>
    </location>
</feature>
<evidence type="ECO:0000313" key="9">
    <source>
        <dbReference type="EMBL" id="KAF2760333.1"/>
    </source>
</evidence>
<dbReference type="EMBL" id="ML996568">
    <property type="protein sequence ID" value="KAF2760333.1"/>
    <property type="molecule type" value="Genomic_DNA"/>
</dbReference>
<keyword evidence="3" id="KW-0158">Chromosome</keyword>
<evidence type="ECO:0000256" key="5">
    <source>
        <dbReference type="ARBA" id="ARBA00023242"/>
    </source>
</evidence>
<dbReference type="InterPro" id="IPR022031">
    <property type="entry name" value="Rif1_N"/>
</dbReference>
<feature type="compositionally biased region" description="Low complexity" evidence="7">
    <location>
        <begin position="1265"/>
        <end position="1274"/>
    </location>
</feature>
<organism evidence="9 10">
    <name type="scientific">Pseudovirgaria hyperparasitica</name>
    <dbReference type="NCBI Taxonomy" id="470096"/>
    <lineage>
        <taxon>Eukaryota</taxon>
        <taxon>Fungi</taxon>
        <taxon>Dikarya</taxon>
        <taxon>Ascomycota</taxon>
        <taxon>Pezizomycotina</taxon>
        <taxon>Dothideomycetes</taxon>
        <taxon>Dothideomycetes incertae sedis</taxon>
        <taxon>Acrospermales</taxon>
        <taxon>Acrospermaceae</taxon>
        <taxon>Pseudovirgaria</taxon>
    </lineage>
</organism>
<dbReference type="PANTHER" id="PTHR22928:SF3">
    <property type="entry name" value="TELOMERE-ASSOCIATED PROTEIN RIF1"/>
    <property type="match status" value="1"/>
</dbReference>
<feature type="compositionally biased region" description="Low complexity" evidence="7">
    <location>
        <begin position="1"/>
        <end position="12"/>
    </location>
</feature>
<evidence type="ECO:0000313" key="10">
    <source>
        <dbReference type="Proteomes" id="UP000799437"/>
    </source>
</evidence>
<evidence type="ECO:0000256" key="2">
    <source>
        <dbReference type="ARBA" id="ARBA00004574"/>
    </source>
</evidence>
<dbReference type="GO" id="GO:0005634">
    <property type="term" value="C:nucleus"/>
    <property type="evidence" value="ECO:0007669"/>
    <property type="project" value="UniProtKB-SubCell"/>
</dbReference>
<dbReference type="InterPro" id="IPR016024">
    <property type="entry name" value="ARM-type_fold"/>
</dbReference>
<feature type="domain" description="Telomere-associated protein Rif1 N-terminal" evidence="8">
    <location>
        <begin position="156"/>
        <end position="526"/>
    </location>
</feature>
<evidence type="ECO:0000259" key="8">
    <source>
        <dbReference type="Pfam" id="PF12231"/>
    </source>
</evidence>
<keyword evidence="6" id="KW-0131">Cell cycle</keyword>
<dbReference type="OrthoDB" id="5399929at2759"/>
<feature type="compositionally biased region" description="Low complexity" evidence="7">
    <location>
        <begin position="1475"/>
        <end position="1488"/>
    </location>
</feature>
<evidence type="ECO:0000256" key="7">
    <source>
        <dbReference type="SAM" id="MobiDB-lite"/>
    </source>
</evidence>
<dbReference type="RefSeq" id="XP_033602784.1">
    <property type="nucleotide sequence ID" value="XM_033746662.1"/>
</dbReference>
<dbReference type="PANTHER" id="PTHR22928">
    <property type="entry name" value="TELOMERE-ASSOCIATED PROTEIN RIF1"/>
    <property type="match status" value="1"/>
</dbReference>
<evidence type="ECO:0000256" key="6">
    <source>
        <dbReference type="ARBA" id="ARBA00023306"/>
    </source>
</evidence>
<feature type="compositionally biased region" description="Low complexity" evidence="7">
    <location>
        <begin position="1557"/>
        <end position="1570"/>
    </location>
</feature>
<keyword evidence="4" id="KW-0779">Telomere</keyword>
<reference evidence="9" key="1">
    <citation type="journal article" date="2020" name="Stud. Mycol.">
        <title>101 Dothideomycetes genomes: a test case for predicting lifestyles and emergence of pathogens.</title>
        <authorList>
            <person name="Haridas S."/>
            <person name="Albert R."/>
            <person name="Binder M."/>
            <person name="Bloem J."/>
            <person name="Labutti K."/>
            <person name="Salamov A."/>
            <person name="Andreopoulos B."/>
            <person name="Baker S."/>
            <person name="Barry K."/>
            <person name="Bills G."/>
            <person name="Bluhm B."/>
            <person name="Cannon C."/>
            <person name="Castanera R."/>
            <person name="Culley D."/>
            <person name="Daum C."/>
            <person name="Ezra D."/>
            <person name="Gonzalez J."/>
            <person name="Henrissat B."/>
            <person name="Kuo A."/>
            <person name="Liang C."/>
            <person name="Lipzen A."/>
            <person name="Lutzoni F."/>
            <person name="Magnuson J."/>
            <person name="Mondo S."/>
            <person name="Nolan M."/>
            <person name="Ohm R."/>
            <person name="Pangilinan J."/>
            <person name="Park H.-J."/>
            <person name="Ramirez L."/>
            <person name="Alfaro M."/>
            <person name="Sun H."/>
            <person name="Tritt A."/>
            <person name="Yoshinaga Y."/>
            <person name="Zwiers L.-H."/>
            <person name="Turgeon B."/>
            <person name="Goodwin S."/>
            <person name="Spatafora J."/>
            <person name="Crous P."/>
            <person name="Grigoriev I."/>
        </authorList>
    </citation>
    <scope>NUCLEOTIDE SEQUENCE</scope>
    <source>
        <strain evidence="9">CBS 121739</strain>
    </source>
</reference>
<evidence type="ECO:0000256" key="3">
    <source>
        <dbReference type="ARBA" id="ARBA00022454"/>
    </source>
</evidence>
<accession>A0A6A6WC96</accession>